<evidence type="ECO:0000256" key="9">
    <source>
        <dbReference type="RuleBase" id="RU000688"/>
    </source>
</evidence>
<dbReference type="GeneID" id="20196603"/>
<feature type="transmembrane region" description="Helical" evidence="10">
    <location>
        <begin position="74"/>
        <end position="94"/>
    </location>
</feature>
<organism evidence="13 14">
    <name type="scientific">Helobdella robusta</name>
    <name type="common">Californian leech</name>
    <dbReference type="NCBI Taxonomy" id="6412"/>
    <lineage>
        <taxon>Eukaryota</taxon>
        <taxon>Metazoa</taxon>
        <taxon>Spiralia</taxon>
        <taxon>Lophotrochozoa</taxon>
        <taxon>Annelida</taxon>
        <taxon>Clitellata</taxon>
        <taxon>Hirudinea</taxon>
        <taxon>Rhynchobdellida</taxon>
        <taxon>Glossiphoniidae</taxon>
        <taxon>Helobdella</taxon>
    </lineage>
</organism>
<evidence type="ECO:0000256" key="8">
    <source>
        <dbReference type="ARBA" id="ARBA00023224"/>
    </source>
</evidence>
<dbReference type="FunFam" id="1.20.1070.10:FF:000373">
    <property type="entry name" value="Neuropeptide F receptor"/>
    <property type="match status" value="1"/>
</dbReference>
<dbReference type="GO" id="GO:0005886">
    <property type="term" value="C:plasma membrane"/>
    <property type="evidence" value="ECO:0000318"/>
    <property type="project" value="GO_Central"/>
</dbReference>
<dbReference type="PROSITE" id="PS50262">
    <property type="entry name" value="G_PROTEIN_RECEP_F1_2"/>
    <property type="match status" value="1"/>
</dbReference>
<reference evidence="14" key="1">
    <citation type="submission" date="2012-12" db="EMBL/GenBank/DDBJ databases">
        <authorList>
            <person name="Hellsten U."/>
            <person name="Grimwood J."/>
            <person name="Chapman J.A."/>
            <person name="Shapiro H."/>
            <person name="Aerts A."/>
            <person name="Otillar R.P."/>
            <person name="Terry A.Y."/>
            <person name="Boore J.L."/>
            <person name="Simakov O."/>
            <person name="Marletaz F."/>
            <person name="Cho S.-J."/>
            <person name="Edsinger-Gonzales E."/>
            <person name="Havlak P."/>
            <person name="Kuo D.-H."/>
            <person name="Larsson T."/>
            <person name="Lv J."/>
            <person name="Arendt D."/>
            <person name="Savage R."/>
            <person name="Osoegawa K."/>
            <person name="de Jong P."/>
            <person name="Lindberg D.R."/>
            <person name="Seaver E.C."/>
            <person name="Weisblat D.A."/>
            <person name="Putnam N.H."/>
            <person name="Grigoriev I.V."/>
            <person name="Rokhsar D.S."/>
        </authorList>
    </citation>
    <scope>NUCLEOTIDE SEQUENCE</scope>
</reference>
<feature type="transmembrane region" description="Helical" evidence="10">
    <location>
        <begin position="251"/>
        <end position="270"/>
    </location>
</feature>
<feature type="transmembrane region" description="Helical" evidence="10">
    <location>
        <begin position="6"/>
        <end position="23"/>
    </location>
</feature>
<evidence type="ECO:0000256" key="6">
    <source>
        <dbReference type="ARBA" id="ARBA00023136"/>
    </source>
</evidence>
<feature type="transmembrane region" description="Helical" evidence="10">
    <location>
        <begin position="161"/>
        <end position="189"/>
    </location>
</feature>
<dbReference type="PROSITE" id="PS00237">
    <property type="entry name" value="G_PROTEIN_RECEP_F1_1"/>
    <property type="match status" value="1"/>
</dbReference>
<accession>T1EJ53</accession>
<comment type="subcellular location">
    <subcellularLocation>
        <location evidence="1">Membrane</location>
        <topology evidence="1">Multi-pass membrane protein</topology>
    </subcellularLocation>
</comment>
<dbReference type="AlphaFoldDB" id="T1EJ53"/>
<dbReference type="HOGENOM" id="CLU_009579_6_1_1"/>
<dbReference type="GO" id="GO:0004983">
    <property type="term" value="F:neuropeptide Y receptor activity"/>
    <property type="evidence" value="ECO:0007669"/>
    <property type="project" value="InterPro"/>
</dbReference>
<comment type="similarity">
    <text evidence="2 9">Belongs to the G-protein coupled receptor 1 family.</text>
</comment>
<dbReference type="Pfam" id="PF00001">
    <property type="entry name" value="7tm_1"/>
    <property type="match status" value="1"/>
</dbReference>
<evidence type="ECO:0000313" key="12">
    <source>
        <dbReference type="EMBL" id="ESN94122.1"/>
    </source>
</evidence>
<evidence type="ECO:0000259" key="11">
    <source>
        <dbReference type="PROSITE" id="PS50262"/>
    </source>
</evidence>
<dbReference type="EMBL" id="AMQM01007145">
    <property type="status" value="NOT_ANNOTATED_CDS"/>
    <property type="molecule type" value="Genomic_DNA"/>
</dbReference>
<gene>
    <name evidence="13" type="primary">20196603</name>
    <name evidence="12" type="ORF">HELRODRAFT_142283</name>
</gene>
<dbReference type="OrthoDB" id="9046662at2759"/>
<dbReference type="eggNOG" id="KOG3656">
    <property type="taxonomic scope" value="Eukaryota"/>
</dbReference>
<dbReference type="STRING" id="6412.T1EJ53"/>
<sequence length="278" mass="32154">IIVMYVIIISAGFISNFSVILVIGCSKSLKSVTNLFVVSLSASDLALCLFSLPIQLHYQLTGNWAFGKLLCHLTLPAMAIPMFVSTSTIFMIAFDRHRLVVHPFKKRLTIKKTILVIIFNVMLSVVFASPVLYFTEYYQLDEFNKFECREHWTVHANIRKLYSVFVFIVLFCLPLFITAILYFQIYVCLANKSYKPGKYKNSSSSIKNITVVKRRFYKTNRILMATVVNFCVCWTPWNSFLLPHIGLLDLIFKWMAMLSVCINPLLYCWLNENLRCEV</sequence>
<dbReference type="InterPro" id="IPR000611">
    <property type="entry name" value="NPY_rcpt"/>
</dbReference>
<dbReference type="EMBL" id="KB097572">
    <property type="protein sequence ID" value="ESN94122.1"/>
    <property type="molecule type" value="Genomic_DNA"/>
</dbReference>
<keyword evidence="8 9" id="KW-0807">Transducer</keyword>
<protein>
    <recommendedName>
        <fullName evidence="11">G-protein coupled receptors family 1 profile domain-containing protein</fullName>
    </recommendedName>
</protein>
<dbReference type="GO" id="GO:0007186">
    <property type="term" value="P:G protein-coupled receptor signaling pathway"/>
    <property type="evidence" value="ECO:0000318"/>
    <property type="project" value="GO_Central"/>
</dbReference>
<dbReference type="CTD" id="20196603"/>
<evidence type="ECO:0000256" key="1">
    <source>
        <dbReference type="ARBA" id="ARBA00004141"/>
    </source>
</evidence>
<feature type="transmembrane region" description="Helical" evidence="10">
    <location>
        <begin position="35"/>
        <end position="54"/>
    </location>
</feature>
<feature type="domain" description="G-protein coupled receptors family 1 profile" evidence="11">
    <location>
        <begin position="15"/>
        <end position="267"/>
    </location>
</feature>
<dbReference type="InParanoid" id="T1EJ53"/>
<dbReference type="EnsemblMetazoa" id="HelroT142283">
    <property type="protein sequence ID" value="HelroP142283"/>
    <property type="gene ID" value="HelroG142283"/>
</dbReference>
<evidence type="ECO:0000256" key="5">
    <source>
        <dbReference type="ARBA" id="ARBA00023040"/>
    </source>
</evidence>
<dbReference type="PANTHER" id="PTHR24235:SF29">
    <property type="entry name" value="GH23382P"/>
    <property type="match status" value="1"/>
</dbReference>
<name>T1EJ53_HELRO</name>
<keyword evidence="5 9" id="KW-0297">G-protein coupled receptor</keyword>
<evidence type="ECO:0000256" key="2">
    <source>
        <dbReference type="ARBA" id="ARBA00010663"/>
    </source>
</evidence>
<keyword evidence="3 9" id="KW-0812">Transmembrane</keyword>
<dbReference type="PRINTS" id="PR00237">
    <property type="entry name" value="GPCRRHODOPSN"/>
</dbReference>
<dbReference type="GO" id="GO:0004930">
    <property type="term" value="F:G protein-coupled receptor activity"/>
    <property type="evidence" value="ECO:0000318"/>
    <property type="project" value="GO_Central"/>
</dbReference>
<dbReference type="RefSeq" id="XP_009027852.1">
    <property type="nucleotide sequence ID" value="XM_009029604.1"/>
</dbReference>
<keyword evidence="6 10" id="KW-0472">Membrane</keyword>
<evidence type="ECO:0000256" key="10">
    <source>
        <dbReference type="SAM" id="Phobius"/>
    </source>
</evidence>
<dbReference type="KEGG" id="hro:HELRODRAFT_142283"/>
<dbReference type="GO" id="GO:0032870">
    <property type="term" value="P:cellular response to hormone stimulus"/>
    <property type="evidence" value="ECO:0000318"/>
    <property type="project" value="GO_Central"/>
</dbReference>
<dbReference type="SUPFAM" id="SSF81321">
    <property type="entry name" value="Family A G protein-coupled receptor-like"/>
    <property type="match status" value="1"/>
</dbReference>
<evidence type="ECO:0000313" key="13">
    <source>
        <dbReference type="EnsemblMetazoa" id="HelroP142283"/>
    </source>
</evidence>
<keyword evidence="14" id="KW-1185">Reference proteome</keyword>
<dbReference type="InterPro" id="IPR000276">
    <property type="entry name" value="GPCR_Rhodpsn"/>
</dbReference>
<feature type="transmembrane region" description="Helical" evidence="10">
    <location>
        <begin position="222"/>
        <end position="245"/>
    </location>
</feature>
<dbReference type="PANTHER" id="PTHR24235">
    <property type="entry name" value="NEUROPEPTIDE Y RECEPTOR"/>
    <property type="match status" value="1"/>
</dbReference>
<evidence type="ECO:0000256" key="7">
    <source>
        <dbReference type="ARBA" id="ARBA00023170"/>
    </source>
</evidence>
<evidence type="ECO:0000313" key="14">
    <source>
        <dbReference type="Proteomes" id="UP000015101"/>
    </source>
</evidence>
<evidence type="ECO:0000256" key="4">
    <source>
        <dbReference type="ARBA" id="ARBA00022989"/>
    </source>
</evidence>
<proteinExistence type="inferred from homology"/>
<dbReference type="OMA" id="WTVHANI"/>
<keyword evidence="4 10" id="KW-1133">Transmembrane helix</keyword>
<dbReference type="Gene3D" id="1.20.1070.10">
    <property type="entry name" value="Rhodopsin 7-helix transmembrane proteins"/>
    <property type="match status" value="1"/>
</dbReference>
<reference evidence="13" key="3">
    <citation type="submission" date="2015-06" db="UniProtKB">
        <authorList>
            <consortium name="EnsemblMetazoa"/>
        </authorList>
    </citation>
    <scope>IDENTIFICATION</scope>
</reference>
<feature type="transmembrane region" description="Helical" evidence="10">
    <location>
        <begin position="114"/>
        <end position="134"/>
    </location>
</feature>
<evidence type="ECO:0000256" key="3">
    <source>
        <dbReference type="ARBA" id="ARBA00022692"/>
    </source>
</evidence>
<dbReference type="PRINTS" id="PR01012">
    <property type="entry name" value="NRPEPTIDEYR"/>
</dbReference>
<reference evidence="12 14" key="2">
    <citation type="journal article" date="2013" name="Nature">
        <title>Insights into bilaterian evolution from three spiralian genomes.</title>
        <authorList>
            <person name="Simakov O."/>
            <person name="Marletaz F."/>
            <person name="Cho S.J."/>
            <person name="Edsinger-Gonzales E."/>
            <person name="Havlak P."/>
            <person name="Hellsten U."/>
            <person name="Kuo D.H."/>
            <person name="Larsson T."/>
            <person name="Lv J."/>
            <person name="Arendt D."/>
            <person name="Savage R."/>
            <person name="Osoegawa K."/>
            <person name="de Jong P."/>
            <person name="Grimwood J."/>
            <person name="Chapman J.A."/>
            <person name="Shapiro H."/>
            <person name="Aerts A."/>
            <person name="Otillar R.P."/>
            <person name="Terry A.Y."/>
            <person name="Boore J.L."/>
            <person name="Grigoriev I.V."/>
            <person name="Lindberg D.R."/>
            <person name="Seaver E.C."/>
            <person name="Weisblat D.A."/>
            <person name="Putnam N.H."/>
            <person name="Rokhsar D.S."/>
        </authorList>
    </citation>
    <scope>NUCLEOTIDE SEQUENCE</scope>
</reference>
<keyword evidence="7 9" id="KW-0675">Receptor</keyword>
<dbReference type="Proteomes" id="UP000015101">
    <property type="component" value="Unassembled WGS sequence"/>
</dbReference>
<dbReference type="InterPro" id="IPR017452">
    <property type="entry name" value="GPCR_Rhodpsn_7TM"/>
</dbReference>